<dbReference type="Gene3D" id="3.40.50.300">
    <property type="entry name" value="P-loop containing nucleotide triphosphate hydrolases"/>
    <property type="match status" value="2"/>
</dbReference>
<dbReference type="GO" id="GO:0006302">
    <property type="term" value="P:double-strand break repair"/>
    <property type="evidence" value="ECO:0007669"/>
    <property type="project" value="TreeGrafter"/>
</dbReference>
<dbReference type="GO" id="GO:0005524">
    <property type="term" value="F:ATP binding"/>
    <property type="evidence" value="ECO:0007669"/>
    <property type="project" value="InterPro"/>
</dbReference>
<dbReference type="SUPFAM" id="SSF52540">
    <property type="entry name" value="P-loop containing nucleoside triphosphate hydrolases"/>
    <property type="match status" value="1"/>
</dbReference>
<gene>
    <name evidence="2" type="ORF">PN36_33355</name>
</gene>
<dbReference type="Proteomes" id="UP000030428">
    <property type="component" value="Unassembled WGS sequence"/>
</dbReference>
<dbReference type="GO" id="GO:0016887">
    <property type="term" value="F:ATP hydrolysis activity"/>
    <property type="evidence" value="ECO:0007669"/>
    <property type="project" value="InterPro"/>
</dbReference>
<dbReference type="AlphaFoldDB" id="A0A0A6P308"/>
<dbReference type="InterPro" id="IPR003959">
    <property type="entry name" value="ATPase_AAA_core"/>
</dbReference>
<keyword evidence="3" id="KW-1185">Reference proteome</keyword>
<comment type="caution">
    <text evidence="2">The sequence shown here is derived from an EMBL/GenBank/DDBJ whole genome shotgun (WGS) entry which is preliminary data.</text>
</comment>
<feature type="domain" description="ATPase AAA-type core" evidence="1">
    <location>
        <begin position="23"/>
        <end position="386"/>
    </location>
</feature>
<dbReference type="Pfam" id="PF13304">
    <property type="entry name" value="AAA_21"/>
    <property type="match status" value="1"/>
</dbReference>
<dbReference type="PANTHER" id="PTHR32182:SF22">
    <property type="entry name" value="ATP-DEPENDENT ENDONUCLEASE, OLD FAMILY-RELATED"/>
    <property type="match status" value="1"/>
</dbReference>
<reference evidence="2 3" key="1">
    <citation type="journal article" date="2016" name="Front. Microbiol.">
        <title>Single-Cell (Meta-)Genomics of a Dimorphic Candidatus Thiomargarita nelsonii Reveals Genomic Plasticity.</title>
        <authorList>
            <person name="Flood B.E."/>
            <person name="Fliss P."/>
            <person name="Jones D.S."/>
            <person name="Dick G.J."/>
            <person name="Jain S."/>
            <person name="Kaster A.K."/>
            <person name="Winkel M."/>
            <person name="Mussmann M."/>
            <person name="Bailey J."/>
        </authorList>
    </citation>
    <scope>NUCLEOTIDE SEQUENCE [LARGE SCALE GENOMIC DNA]</scope>
    <source>
        <strain evidence="2">Hydrate Ridge</strain>
    </source>
</reference>
<sequence length="462" mass="53874">MITYIKINGFKSFHHFEMEFTPFTVIAGTNASGKSNLFDALKLLGGLAETDNIKKAFKEQRGEFIELFTQYDENHYATEIEFAVEMLVNRKIKDSWGNEAKLKYTRLRYELKIKRFTNSLGIEDLAVTYEHLENLKHQKDKWAKLLPKDIIENWLPNVKKGKRTIPYIKTDIENNIPTVLVPQDGVRGVHKKRFPLNNATRTVLSSFDTIDFPHVLAAKEEMRSWKFLQLNPEDLRQPTHKNLGDDVISESGKNLAAVLHRIKQEDIYTLREISREFQTFLPNFVEVDVIDDTENKQYLIKLKDKDKKEYTSRVLSEGTLRILALCILEYDRKYTGLLCFEEPENGIHPFRIETMAKLLKDLSVDFADIEMPLRQVIVNTHSPVLVGHINHWEHDNNVSIWYAEIRDRVTDIKNSRVKLSVTSILPVIKEKYVQLMLQFSEQEKKLTLSKVKRYLETASNQS</sequence>
<dbReference type="GO" id="GO:0000731">
    <property type="term" value="P:DNA synthesis involved in DNA repair"/>
    <property type="evidence" value="ECO:0007669"/>
    <property type="project" value="TreeGrafter"/>
</dbReference>
<dbReference type="InterPro" id="IPR027417">
    <property type="entry name" value="P-loop_NTPase"/>
</dbReference>
<evidence type="ECO:0000259" key="1">
    <source>
        <dbReference type="Pfam" id="PF13304"/>
    </source>
</evidence>
<proteinExistence type="predicted"/>
<evidence type="ECO:0000313" key="2">
    <source>
        <dbReference type="EMBL" id="KHD04729.1"/>
    </source>
</evidence>
<dbReference type="PANTHER" id="PTHR32182">
    <property type="entry name" value="DNA REPLICATION AND REPAIR PROTEIN RECF"/>
    <property type="match status" value="1"/>
</dbReference>
<evidence type="ECO:0000313" key="3">
    <source>
        <dbReference type="Proteomes" id="UP000030428"/>
    </source>
</evidence>
<accession>A0A0A6P308</accession>
<organism evidence="2 3">
    <name type="scientific">Candidatus Thiomargarita nelsonii</name>
    <dbReference type="NCBI Taxonomy" id="1003181"/>
    <lineage>
        <taxon>Bacteria</taxon>
        <taxon>Pseudomonadati</taxon>
        <taxon>Pseudomonadota</taxon>
        <taxon>Gammaproteobacteria</taxon>
        <taxon>Thiotrichales</taxon>
        <taxon>Thiotrichaceae</taxon>
        <taxon>Thiomargarita</taxon>
    </lineage>
</organism>
<protein>
    <submittedName>
        <fullName evidence="2">ATPase</fullName>
    </submittedName>
</protein>
<dbReference type="EMBL" id="JSZA02000341">
    <property type="protein sequence ID" value="KHD04729.1"/>
    <property type="molecule type" value="Genomic_DNA"/>
</dbReference>
<name>A0A0A6P308_9GAMM</name>